<dbReference type="KEGG" id="nti:DNFV4_00586"/>
<dbReference type="SUPFAM" id="SSF55781">
    <property type="entry name" value="GAF domain-like"/>
    <property type="match status" value="1"/>
</dbReference>
<dbReference type="Proteomes" id="UP001179121">
    <property type="component" value="Chromosome"/>
</dbReference>
<dbReference type="EMBL" id="OX365700">
    <property type="protein sequence ID" value="CAI4030161.1"/>
    <property type="molecule type" value="Genomic_DNA"/>
</dbReference>
<dbReference type="Pfam" id="PF08668">
    <property type="entry name" value="HDOD"/>
    <property type="match status" value="1"/>
</dbReference>
<keyword evidence="4" id="KW-1185">Reference proteome</keyword>
<feature type="domain" description="HDOD" evidence="2">
    <location>
        <begin position="27"/>
        <end position="223"/>
    </location>
</feature>
<dbReference type="Gene3D" id="3.30.450.40">
    <property type="match status" value="1"/>
</dbReference>
<feature type="region of interest" description="Disordered" evidence="1">
    <location>
        <begin position="296"/>
        <end position="337"/>
    </location>
</feature>
<protein>
    <submittedName>
        <fullName evidence="3">HDOD domain-containing protein</fullName>
    </submittedName>
</protein>
<dbReference type="RefSeq" id="WP_289267161.1">
    <property type="nucleotide sequence ID" value="NZ_OX365700.1"/>
</dbReference>
<dbReference type="AlphaFoldDB" id="A0AA86MW69"/>
<accession>A0AA86MW69</accession>
<evidence type="ECO:0000313" key="4">
    <source>
        <dbReference type="Proteomes" id="UP001179121"/>
    </source>
</evidence>
<dbReference type="Gene3D" id="1.10.3210.10">
    <property type="entry name" value="Hypothetical protein af1432"/>
    <property type="match status" value="1"/>
</dbReference>
<dbReference type="InterPro" id="IPR052340">
    <property type="entry name" value="RNase_Y/CdgJ"/>
</dbReference>
<dbReference type="PROSITE" id="PS51833">
    <property type="entry name" value="HDOD"/>
    <property type="match status" value="1"/>
</dbReference>
<proteinExistence type="predicted"/>
<organism evidence="3 4">
    <name type="scientific">Nitrospira tepida</name>
    <dbReference type="NCBI Taxonomy" id="2973512"/>
    <lineage>
        <taxon>Bacteria</taxon>
        <taxon>Pseudomonadati</taxon>
        <taxon>Nitrospirota</taxon>
        <taxon>Nitrospiria</taxon>
        <taxon>Nitrospirales</taxon>
        <taxon>Nitrospiraceae</taxon>
        <taxon>Nitrospira</taxon>
    </lineage>
</organism>
<dbReference type="InterPro" id="IPR029016">
    <property type="entry name" value="GAF-like_dom_sf"/>
</dbReference>
<dbReference type="InterPro" id="IPR013976">
    <property type="entry name" value="HDOD"/>
</dbReference>
<dbReference type="Pfam" id="PF01590">
    <property type="entry name" value="GAF"/>
    <property type="match status" value="1"/>
</dbReference>
<dbReference type="SMART" id="SM00065">
    <property type="entry name" value="GAF"/>
    <property type="match status" value="1"/>
</dbReference>
<evidence type="ECO:0000313" key="3">
    <source>
        <dbReference type="EMBL" id="CAI4030161.1"/>
    </source>
</evidence>
<evidence type="ECO:0000256" key="1">
    <source>
        <dbReference type="SAM" id="MobiDB-lite"/>
    </source>
</evidence>
<dbReference type="SUPFAM" id="SSF109604">
    <property type="entry name" value="HD-domain/PDEase-like"/>
    <property type="match status" value="1"/>
</dbReference>
<name>A0AA86MW69_9BACT</name>
<dbReference type="PANTHER" id="PTHR33525:SF3">
    <property type="entry name" value="RIBONUCLEASE Y"/>
    <property type="match status" value="1"/>
</dbReference>
<reference evidence="3" key="1">
    <citation type="submission" date="2022-10" db="EMBL/GenBank/DDBJ databases">
        <authorList>
            <person name="Koch H."/>
        </authorList>
    </citation>
    <scope>NUCLEOTIDE SEQUENCE</scope>
    <source>
        <strain evidence="3">DNF</strain>
    </source>
</reference>
<sequence length="519" mass="56326">MPTPAEEIREALHPDLQPLFYRHSCGLPALQATCRTILRQADDRSNADDLSRIVRLDPGLTCKILQLANSVAYSPAQPITSIPHAVTWLGQDIVRALVATTSLVEQLKEWPERHELVTALIVKGLYTAAYATEIEAAMQVPPRGGLFSAALLYSLGDLAIAYQAPLLWHALSAAALRGLEAGAQGREETGILGATKRQVAVALAEHWKLPADFGLLLGTPPGLPSSRWRTESEEFSGLVVGTNLLIEALSTESDPAKVAGITRQIQIGTGIEPTVLQKRLARAQEKARQLVRSVGLPDSFGRPAGPPSARTGPEVLSSSCRPDQVPEERKRKTIRPEAPTPMQIRPLETLREFQRTLDAAQDLHTLLSSFAAALETSAGFVRVGIALLNPTNRDALVGRHVTGVTPAEPYLASLTGSLSRQHPFLASVLAAREPMLVTEFARGHHFRPSAEFLEVWKATSAVLAPLRIHARPIGLIYADRGEAPRSVVDEDYEVFLALFNQTSLSMNRLAGVREQRPAA</sequence>
<evidence type="ECO:0000259" key="2">
    <source>
        <dbReference type="PROSITE" id="PS51833"/>
    </source>
</evidence>
<gene>
    <name evidence="3" type="ORF">DNFV4_00586</name>
</gene>
<dbReference type="PANTHER" id="PTHR33525">
    <property type="match status" value="1"/>
</dbReference>
<dbReference type="InterPro" id="IPR003018">
    <property type="entry name" value="GAF"/>
</dbReference>